<keyword evidence="9 17" id="KW-0545">Nucleotide biosynthesis</keyword>
<feature type="transmembrane region" description="Helical" evidence="18">
    <location>
        <begin position="245"/>
        <end position="263"/>
    </location>
</feature>
<evidence type="ECO:0000256" key="8">
    <source>
        <dbReference type="ARBA" id="ARBA00022692"/>
    </source>
</evidence>
<evidence type="ECO:0000256" key="3">
    <source>
        <dbReference type="ARBA" id="ARBA00012980"/>
    </source>
</evidence>
<evidence type="ECO:0000256" key="10">
    <source>
        <dbReference type="ARBA" id="ARBA00022741"/>
    </source>
</evidence>
<dbReference type="InterPro" id="IPR039430">
    <property type="entry name" value="Thymidylate_kin-like_dom"/>
</dbReference>
<dbReference type="InterPro" id="IPR018094">
    <property type="entry name" value="Thymidylate_kinase"/>
</dbReference>
<proteinExistence type="inferred from homology"/>
<dbReference type="Pfam" id="PF02223">
    <property type="entry name" value="Thymidylate_kin"/>
    <property type="match status" value="1"/>
</dbReference>
<dbReference type="PANTHER" id="PTHR43266:SF10">
    <property type="entry name" value="BACILYSIN EXPORTER BACE-RELATED"/>
    <property type="match status" value="1"/>
</dbReference>
<feature type="domain" description="Major facilitator superfamily (MFS) profile" evidence="19">
    <location>
        <begin position="1"/>
        <end position="395"/>
    </location>
</feature>
<dbReference type="InterPro" id="IPR018095">
    <property type="entry name" value="Thymidylate_kin_CS"/>
</dbReference>
<comment type="subcellular location">
    <subcellularLocation>
        <location evidence="1">Cell membrane</location>
        <topology evidence="1">Multi-pass membrane protein</topology>
    </subcellularLocation>
</comment>
<name>A0A8J7GLT2_9ACTN</name>
<dbReference type="FunFam" id="3.40.50.300:FF:000225">
    <property type="entry name" value="Thymidylate kinase"/>
    <property type="match status" value="1"/>
</dbReference>
<comment type="caution">
    <text evidence="20">The sequence shown here is derived from an EMBL/GenBank/DDBJ whole genome shotgun (WGS) entry which is preliminary data.</text>
</comment>
<dbReference type="PANTHER" id="PTHR43266">
    <property type="entry name" value="MACROLIDE-EFFLUX PROTEIN"/>
    <property type="match status" value="1"/>
</dbReference>
<feature type="binding site" evidence="17">
    <location>
        <begin position="432"/>
        <end position="439"/>
    </location>
    <ligand>
        <name>ATP</name>
        <dbReference type="ChEBI" id="CHEBI:30616"/>
    </ligand>
</feature>
<feature type="transmembrane region" description="Helical" evidence="18">
    <location>
        <begin position="120"/>
        <end position="145"/>
    </location>
</feature>
<dbReference type="GO" id="GO:0006235">
    <property type="term" value="P:dTTP biosynthetic process"/>
    <property type="evidence" value="ECO:0007669"/>
    <property type="project" value="UniProtKB-UniRule"/>
</dbReference>
<dbReference type="InterPro" id="IPR036259">
    <property type="entry name" value="MFS_trans_sf"/>
</dbReference>
<protein>
    <recommendedName>
        <fullName evidence="4 17">Thymidylate kinase</fullName>
        <ecNumber evidence="3 17">2.7.4.9</ecNumber>
    </recommendedName>
    <alternativeName>
        <fullName evidence="17">dTMP kinase</fullName>
    </alternativeName>
</protein>
<feature type="transmembrane region" description="Helical" evidence="18">
    <location>
        <begin position="25"/>
        <end position="43"/>
    </location>
</feature>
<evidence type="ECO:0000256" key="2">
    <source>
        <dbReference type="ARBA" id="ARBA00009776"/>
    </source>
</evidence>
<dbReference type="GO" id="GO:0005886">
    <property type="term" value="C:plasma membrane"/>
    <property type="evidence" value="ECO:0007669"/>
    <property type="project" value="UniProtKB-SubCell"/>
</dbReference>
<evidence type="ECO:0000313" key="21">
    <source>
        <dbReference type="Proteomes" id="UP000622552"/>
    </source>
</evidence>
<dbReference type="PROSITE" id="PS01331">
    <property type="entry name" value="THYMIDYLATE_KINASE"/>
    <property type="match status" value="1"/>
</dbReference>
<dbReference type="EC" id="2.7.4.9" evidence="3 17"/>
<keyword evidence="11 17" id="KW-0418">Kinase</keyword>
<evidence type="ECO:0000256" key="6">
    <source>
        <dbReference type="ARBA" id="ARBA00022475"/>
    </source>
</evidence>
<evidence type="ECO:0000256" key="9">
    <source>
        <dbReference type="ARBA" id="ARBA00022727"/>
    </source>
</evidence>
<keyword evidence="21" id="KW-1185">Reference proteome</keyword>
<evidence type="ECO:0000256" key="16">
    <source>
        <dbReference type="ARBA" id="ARBA00057735"/>
    </source>
</evidence>
<dbReference type="EMBL" id="JADOUF010000001">
    <property type="protein sequence ID" value="MBG6139297.1"/>
    <property type="molecule type" value="Genomic_DNA"/>
</dbReference>
<reference evidence="20" key="1">
    <citation type="submission" date="2020-11" db="EMBL/GenBank/DDBJ databases">
        <title>Sequencing the genomes of 1000 actinobacteria strains.</title>
        <authorList>
            <person name="Klenk H.-P."/>
        </authorList>
    </citation>
    <scope>NUCLEOTIDE SEQUENCE</scope>
    <source>
        <strain evidence="20">DSM 45356</strain>
    </source>
</reference>
<feature type="transmembrane region" description="Helical" evidence="18">
    <location>
        <begin position="275"/>
        <end position="293"/>
    </location>
</feature>
<dbReference type="HAMAP" id="MF_00165">
    <property type="entry name" value="Thymidylate_kinase"/>
    <property type="match status" value="1"/>
</dbReference>
<feature type="transmembrane region" description="Helical" evidence="18">
    <location>
        <begin position="79"/>
        <end position="100"/>
    </location>
</feature>
<evidence type="ECO:0000256" key="1">
    <source>
        <dbReference type="ARBA" id="ARBA00004651"/>
    </source>
</evidence>
<dbReference type="AlphaFoldDB" id="A0A8J7GLT2"/>
<evidence type="ECO:0000259" key="19">
    <source>
        <dbReference type="PROSITE" id="PS50850"/>
    </source>
</evidence>
<evidence type="ECO:0000256" key="5">
    <source>
        <dbReference type="ARBA" id="ARBA00022448"/>
    </source>
</evidence>
<evidence type="ECO:0000256" key="17">
    <source>
        <dbReference type="HAMAP-Rule" id="MF_00165"/>
    </source>
</evidence>
<gene>
    <name evidence="17" type="primary">tmk</name>
    <name evidence="20" type="ORF">IW245_005491</name>
</gene>
<evidence type="ECO:0000256" key="11">
    <source>
        <dbReference type="ARBA" id="ARBA00022777"/>
    </source>
</evidence>
<feature type="transmembrane region" description="Helical" evidence="18">
    <location>
        <begin position="212"/>
        <end position="233"/>
    </location>
</feature>
<dbReference type="GO" id="GO:0022857">
    <property type="term" value="F:transmembrane transporter activity"/>
    <property type="evidence" value="ECO:0007669"/>
    <property type="project" value="InterPro"/>
</dbReference>
<feature type="transmembrane region" description="Helical" evidence="18">
    <location>
        <begin position="299"/>
        <end position="321"/>
    </location>
</feature>
<dbReference type="InterPro" id="IPR010290">
    <property type="entry name" value="TM_effector"/>
</dbReference>
<dbReference type="PROSITE" id="PS50850">
    <property type="entry name" value="MFS"/>
    <property type="match status" value="1"/>
</dbReference>
<keyword evidence="5" id="KW-0813">Transport</keyword>
<evidence type="ECO:0000256" key="12">
    <source>
        <dbReference type="ARBA" id="ARBA00022840"/>
    </source>
</evidence>
<feature type="transmembrane region" description="Helical" evidence="18">
    <location>
        <begin position="50"/>
        <end position="73"/>
    </location>
</feature>
<comment type="catalytic activity">
    <reaction evidence="15 17">
        <text>dTMP + ATP = dTDP + ADP</text>
        <dbReference type="Rhea" id="RHEA:13517"/>
        <dbReference type="ChEBI" id="CHEBI:30616"/>
        <dbReference type="ChEBI" id="CHEBI:58369"/>
        <dbReference type="ChEBI" id="CHEBI:63528"/>
        <dbReference type="ChEBI" id="CHEBI:456216"/>
        <dbReference type="EC" id="2.7.4.9"/>
    </reaction>
</comment>
<evidence type="ECO:0000256" key="4">
    <source>
        <dbReference type="ARBA" id="ARBA00017144"/>
    </source>
</evidence>
<dbReference type="InterPro" id="IPR027417">
    <property type="entry name" value="P-loop_NTPase"/>
</dbReference>
<feature type="transmembrane region" description="Helical" evidence="18">
    <location>
        <begin position="333"/>
        <end position="358"/>
    </location>
</feature>
<organism evidence="20 21">
    <name type="scientific">Longispora fulva</name>
    <dbReference type="NCBI Taxonomy" id="619741"/>
    <lineage>
        <taxon>Bacteria</taxon>
        <taxon>Bacillati</taxon>
        <taxon>Actinomycetota</taxon>
        <taxon>Actinomycetes</taxon>
        <taxon>Micromonosporales</taxon>
        <taxon>Micromonosporaceae</taxon>
        <taxon>Longispora</taxon>
    </lineage>
</organism>
<evidence type="ECO:0000256" key="15">
    <source>
        <dbReference type="ARBA" id="ARBA00048743"/>
    </source>
</evidence>
<evidence type="ECO:0000256" key="14">
    <source>
        <dbReference type="ARBA" id="ARBA00023136"/>
    </source>
</evidence>
<feature type="transmembrane region" description="Helical" evidence="18">
    <location>
        <begin position="157"/>
        <end position="177"/>
    </location>
</feature>
<keyword evidence="13 18" id="KW-1133">Transmembrane helix</keyword>
<comment type="function">
    <text evidence="16 17">Phosphorylation of dTMP to form dTDP in both de novo and salvage pathways of dTTP synthesis.</text>
</comment>
<feature type="transmembrane region" description="Helical" evidence="18">
    <location>
        <begin position="370"/>
        <end position="391"/>
    </location>
</feature>
<dbReference type="SUPFAM" id="SSF103473">
    <property type="entry name" value="MFS general substrate transporter"/>
    <property type="match status" value="1"/>
</dbReference>
<evidence type="ECO:0000256" key="13">
    <source>
        <dbReference type="ARBA" id="ARBA00022989"/>
    </source>
</evidence>
<keyword evidence="6" id="KW-1003">Cell membrane</keyword>
<accession>A0A8J7GLT2</accession>
<dbReference type="GO" id="GO:0006233">
    <property type="term" value="P:dTDP biosynthetic process"/>
    <property type="evidence" value="ECO:0007669"/>
    <property type="project" value="InterPro"/>
</dbReference>
<dbReference type="InterPro" id="IPR020846">
    <property type="entry name" value="MFS_dom"/>
</dbReference>
<dbReference type="Gene3D" id="1.20.1250.20">
    <property type="entry name" value="MFS general substrate transporter like domains"/>
    <property type="match status" value="1"/>
</dbReference>
<dbReference type="GO" id="GO:0004798">
    <property type="term" value="F:dTMP kinase activity"/>
    <property type="evidence" value="ECO:0007669"/>
    <property type="project" value="UniProtKB-UniRule"/>
</dbReference>
<keyword evidence="7 17" id="KW-0808">Transferase</keyword>
<keyword evidence="12 17" id="KW-0067">ATP-binding</keyword>
<evidence type="ECO:0000256" key="18">
    <source>
        <dbReference type="SAM" id="Phobius"/>
    </source>
</evidence>
<dbReference type="Pfam" id="PF05977">
    <property type="entry name" value="MFS_3"/>
    <property type="match status" value="1"/>
</dbReference>
<dbReference type="Gene3D" id="3.40.50.300">
    <property type="entry name" value="P-loop containing nucleotide triphosphate hydrolases"/>
    <property type="match status" value="1"/>
</dbReference>
<dbReference type="NCBIfam" id="TIGR00041">
    <property type="entry name" value="DTMP_kinase"/>
    <property type="match status" value="1"/>
</dbReference>
<keyword evidence="10 17" id="KW-0547">Nucleotide-binding</keyword>
<dbReference type="CDD" id="cd01672">
    <property type="entry name" value="TMPK"/>
    <property type="match status" value="1"/>
</dbReference>
<dbReference type="GO" id="GO:0005524">
    <property type="term" value="F:ATP binding"/>
    <property type="evidence" value="ECO:0007669"/>
    <property type="project" value="UniProtKB-UniRule"/>
</dbReference>
<sequence length="633" mass="66595">MATAIFATAQVSSSAAKGAAFGGVIAIRLLPALILGPIAGVFADRFDRRYTMVVCDLLRFVLFASIPLVGTLARNAGVAVSWAAIATFLIETVGMIWAPAKEAAVPNLLPKGKLERANQLSLVMTYGVAPVSAALTIVVVSSLLKAKTDTWASPSNIALYFNALTFLAAAVTVFFGIKEISGRSAKRDKGEGVLTQFLDGWRYVGRTPLVRGLVFGMLGAFAGAGVVIGAGPFYAESLGGGDASFGMLFGTLFVGLAIGIALGPRLIGTLSRKRWFGASIVMASCAVFLLAIAPHLAVAVLGALFVGSGAGMAFLAGTTMLGTEIGDDVRGRVFGFVWTAVRVVLMLSISLSATLVGFGGTRLIFGVNVSFTRILLAAAGIVGAMAGVLAFRQMDDRPGVPVLKDIWGAVSRRPLTVGETDPGKGLFIVFEGGEGVGKSTQVVKLAAWLRLRGQEPVVTREPGATDIGMRIRGLVLDGKDDISPRAEALLYAADRAQHVTEVVRPALAEGRVVLSDRYVDSSLAYQGAGRTMAADEISWLSTWATGALKPDLTILLDLDPAVGLKRAGERSGADRIESESLAFHERVRYAFLDLASADPKSYLVIDASGDPEKIALEIRERIDVLLTREPAHV</sequence>
<evidence type="ECO:0000313" key="20">
    <source>
        <dbReference type="EMBL" id="MBG6139297.1"/>
    </source>
</evidence>
<dbReference type="SUPFAM" id="SSF52540">
    <property type="entry name" value="P-loop containing nucleoside triphosphate hydrolases"/>
    <property type="match status" value="1"/>
</dbReference>
<comment type="similarity">
    <text evidence="2 17">Belongs to the thymidylate kinase family.</text>
</comment>
<keyword evidence="14 18" id="KW-0472">Membrane</keyword>
<dbReference type="Proteomes" id="UP000622552">
    <property type="component" value="Unassembled WGS sequence"/>
</dbReference>
<keyword evidence="8 18" id="KW-0812">Transmembrane</keyword>
<evidence type="ECO:0000256" key="7">
    <source>
        <dbReference type="ARBA" id="ARBA00022679"/>
    </source>
</evidence>
<dbReference type="CDD" id="cd06173">
    <property type="entry name" value="MFS_MefA_like"/>
    <property type="match status" value="1"/>
</dbReference>